<dbReference type="Proteomes" id="UP000002668">
    <property type="component" value="Genome"/>
</dbReference>
<accession>E4ZK38</accession>
<protein>
    <submittedName>
        <fullName evidence="1">Predicted protein</fullName>
    </submittedName>
</protein>
<dbReference type="EMBL" id="FP929072">
    <property type="protein sequence ID" value="CBX91633.1"/>
    <property type="molecule type" value="Genomic_DNA"/>
</dbReference>
<dbReference type="HOGENOM" id="CLU_3175516_0_0_1"/>
<keyword evidence="2" id="KW-1185">Reference proteome</keyword>
<dbReference type="VEuPathDB" id="FungiDB:LEMA_uP071410.1"/>
<dbReference type="AlphaFoldDB" id="E4ZK38"/>
<reference evidence="2" key="1">
    <citation type="journal article" date="2011" name="Nat. Commun.">
        <title>Effector diversification within compartments of the Leptosphaeria maculans genome affected by Repeat-Induced Point mutations.</title>
        <authorList>
            <person name="Rouxel T."/>
            <person name="Grandaubert J."/>
            <person name="Hane J.K."/>
            <person name="Hoede C."/>
            <person name="van de Wouw A.P."/>
            <person name="Couloux A."/>
            <person name="Dominguez V."/>
            <person name="Anthouard V."/>
            <person name="Bally P."/>
            <person name="Bourras S."/>
            <person name="Cozijnsen A.J."/>
            <person name="Ciuffetti L.M."/>
            <person name="Degrave A."/>
            <person name="Dilmaghani A."/>
            <person name="Duret L."/>
            <person name="Fudal I."/>
            <person name="Goodwin S.B."/>
            <person name="Gout L."/>
            <person name="Glaser N."/>
            <person name="Linglin J."/>
            <person name="Kema G.H.J."/>
            <person name="Lapalu N."/>
            <person name="Lawrence C.B."/>
            <person name="May K."/>
            <person name="Meyer M."/>
            <person name="Ollivier B."/>
            <person name="Poulain J."/>
            <person name="Schoch C.L."/>
            <person name="Simon A."/>
            <person name="Spatafora J.W."/>
            <person name="Stachowiak A."/>
            <person name="Turgeon B.G."/>
            <person name="Tyler B.M."/>
            <person name="Vincent D."/>
            <person name="Weissenbach J."/>
            <person name="Amselem J."/>
            <person name="Quesneville H."/>
            <person name="Oliver R.P."/>
            <person name="Wincker P."/>
            <person name="Balesdent M.-H."/>
            <person name="Howlett B.J."/>
        </authorList>
    </citation>
    <scope>NUCLEOTIDE SEQUENCE [LARGE SCALE GENOMIC DNA]</scope>
    <source>
        <strain evidence="2">JN3 / isolate v23.1.3 / race Av1-4-5-6-7-8</strain>
    </source>
</reference>
<gene>
    <name evidence="1" type="ORF">LEMA_uP071410.1</name>
</gene>
<evidence type="ECO:0000313" key="2">
    <source>
        <dbReference type="Proteomes" id="UP000002668"/>
    </source>
</evidence>
<evidence type="ECO:0000313" key="1">
    <source>
        <dbReference type="EMBL" id="CBX91633.1"/>
    </source>
</evidence>
<sequence>MNAPGAASASASPPDSHQRWLAKINHLQYLSSKKRQPIAVWNEAGVQ</sequence>
<proteinExistence type="predicted"/>
<organism evidence="2">
    <name type="scientific">Leptosphaeria maculans (strain JN3 / isolate v23.1.3 / race Av1-4-5-6-7-8)</name>
    <name type="common">Blackleg fungus</name>
    <name type="synonym">Phoma lingam</name>
    <dbReference type="NCBI Taxonomy" id="985895"/>
    <lineage>
        <taxon>Eukaryota</taxon>
        <taxon>Fungi</taxon>
        <taxon>Dikarya</taxon>
        <taxon>Ascomycota</taxon>
        <taxon>Pezizomycotina</taxon>
        <taxon>Dothideomycetes</taxon>
        <taxon>Pleosporomycetidae</taxon>
        <taxon>Pleosporales</taxon>
        <taxon>Pleosporineae</taxon>
        <taxon>Leptosphaeriaceae</taxon>
        <taxon>Plenodomus</taxon>
        <taxon>Plenodomus lingam/Leptosphaeria maculans species complex</taxon>
    </lineage>
</organism>
<dbReference type="InParanoid" id="E4ZK38"/>
<name>E4ZK38_LEPMJ</name>